<evidence type="ECO:0000256" key="1">
    <source>
        <dbReference type="SAM" id="MobiDB-lite"/>
    </source>
</evidence>
<feature type="compositionally biased region" description="Acidic residues" evidence="1">
    <location>
        <begin position="99"/>
        <end position="113"/>
    </location>
</feature>
<accession>A0A6A5FU44</accession>
<proteinExistence type="predicted"/>
<comment type="caution">
    <text evidence="2">The sequence shown here is derived from an EMBL/GenBank/DDBJ whole genome shotgun (WGS) entry which is preliminary data.</text>
</comment>
<protein>
    <submittedName>
        <fullName evidence="2">Uncharacterized protein</fullName>
    </submittedName>
</protein>
<evidence type="ECO:0000313" key="2">
    <source>
        <dbReference type="EMBL" id="KAF1746107.1"/>
    </source>
</evidence>
<dbReference type="EMBL" id="WUAV01000006">
    <property type="protein sequence ID" value="KAF1746107.1"/>
    <property type="molecule type" value="Genomic_DNA"/>
</dbReference>
<feature type="compositionally biased region" description="Acidic residues" evidence="1">
    <location>
        <begin position="153"/>
        <end position="166"/>
    </location>
</feature>
<evidence type="ECO:0000313" key="3">
    <source>
        <dbReference type="Proteomes" id="UP000483820"/>
    </source>
</evidence>
<dbReference type="CTD" id="9799031"/>
<dbReference type="Proteomes" id="UP000483820">
    <property type="component" value="Chromosome X"/>
</dbReference>
<dbReference type="KEGG" id="crq:GCK72_022559"/>
<sequence length="166" mass="18687">MSSYSSLSSDDSFLDEKPKDIVFFSPIETSTPTKSMKKTVEIKDLSPILRGAPTRIERCFQRFVQVSVGTKMFVDDAYKFFSNLVLPQKTSDLLSDSSLESEEETCSESESYSESEGSRSSSNSDGYDANDEDSHYLKVEMEEESTLYVSISSEEEEGYDADEEDE</sequence>
<dbReference type="GeneID" id="9799031"/>
<feature type="region of interest" description="Disordered" evidence="1">
    <location>
        <begin position="92"/>
        <end position="166"/>
    </location>
</feature>
<reference evidence="2 3" key="1">
    <citation type="submission" date="2019-12" db="EMBL/GenBank/DDBJ databases">
        <title>Chromosome-level assembly of the Caenorhabditis remanei genome.</title>
        <authorList>
            <person name="Teterina A.A."/>
            <person name="Willis J.H."/>
            <person name="Phillips P.C."/>
        </authorList>
    </citation>
    <scope>NUCLEOTIDE SEQUENCE [LARGE SCALE GENOMIC DNA]</scope>
    <source>
        <strain evidence="2 3">PX506</strain>
        <tissue evidence="2">Whole organism</tissue>
    </source>
</reference>
<feature type="compositionally biased region" description="Low complexity" evidence="1">
    <location>
        <begin position="114"/>
        <end position="125"/>
    </location>
</feature>
<name>A0A6A5FU44_CAERE</name>
<dbReference type="AlphaFoldDB" id="A0A6A5FU44"/>
<dbReference type="RefSeq" id="XP_003092214.2">
    <property type="nucleotide sequence ID" value="XM_003092166.2"/>
</dbReference>
<gene>
    <name evidence="2" type="ORF">GCK72_022559</name>
</gene>
<organism evidence="2 3">
    <name type="scientific">Caenorhabditis remanei</name>
    <name type="common">Caenorhabditis vulgaris</name>
    <dbReference type="NCBI Taxonomy" id="31234"/>
    <lineage>
        <taxon>Eukaryota</taxon>
        <taxon>Metazoa</taxon>
        <taxon>Ecdysozoa</taxon>
        <taxon>Nematoda</taxon>
        <taxon>Chromadorea</taxon>
        <taxon>Rhabditida</taxon>
        <taxon>Rhabditina</taxon>
        <taxon>Rhabditomorpha</taxon>
        <taxon>Rhabditoidea</taxon>
        <taxon>Rhabditidae</taxon>
        <taxon>Peloderinae</taxon>
        <taxon>Caenorhabditis</taxon>
    </lineage>
</organism>